<name>A0A5S9PJE3_9GAMM</name>
<dbReference type="Proteomes" id="UP000441399">
    <property type="component" value="Unassembled WGS sequence"/>
</dbReference>
<dbReference type="GO" id="GO:0004066">
    <property type="term" value="F:asparagine synthase (glutamine-hydrolyzing) activity"/>
    <property type="evidence" value="ECO:0007669"/>
    <property type="project" value="UniProtKB-EC"/>
</dbReference>
<feature type="domain" description="Asparagine synthetase" evidence="4">
    <location>
        <begin position="99"/>
        <end position="445"/>
    </location>
</feature>
<reference evidence="5 6" key="1">
    <citation type="submission" date="2019-11" db="EMBL/GenBank/DDBJ databases">
        <authorList>
            <person name="Holert J."/>
        </authorList>
    </citation>
    <scope>NUCLEOTIDE SEQUENCE [LARGE SCALE GENOMIC DNA]</scope>
    <source>
        <strain evidence="5">SB11_3</strain>
    </source>
</reference>
<dbReference type="EC" id="6.3.5.4" evidence="2"/>
<dbReference type="InterPro" id="IPR029055">
    <property type="entry name" value="Ntn_hydrolases_N"/>
</dbReference>
<dbReference type="OrthoDB" id="9763290at2"/>
<comment type="pathway">
    <text evidence="1">Amino-acid biosynthesis; L-asparagine biosynthesis; L-asparagine from L-aspartate (L-Gln route): step 1/1.</text>
</comment>
<dbReference type="InterPro" id="IPR051786">
    <property type="entry name" value="ASN_synthetase/amidase"/>
</dbReference>
<sequence>MGEAPLLYYRNEHVLHFSSHYKDLLDSGAPNTLNPDLLADYLFINANNHQDTVYQYIHRVPPGAYLVIDKTGQQLVSYFSLEAINAELCCDSYDAYTLKFRQAIEAAVCRRIKGRKIAAHLSSGWDSSAVVSVAAQHMQQNDLKTYTWRPAEQAKKLNPNEKHRFNDESSLAKDFIANADHISNFVALTSNHSCLLDSDEFFEQHRHPNLFGFNHAWYDAILQMAQTHGADTLLTGFSGNFTLSHSGYFSLSQTVRLLGWMKALKLIGSGIKNEPKYYLRELKNFTKSRYFSCRWRFSDKLGKSEQHWFYSFANFDSPVVQQAYQRAVDQGAIDFFNGGHLNVEKVLPSMIRGYSWFAEYNYAQQRRYGVETCSPTLDHDLAVTSLQIPGHILAYKGQARALARSALKTLLPENVLNQKRRGYQNSDWPERFQKSVNDIQNEIDLWHESPLIDALINVGKLQNKLNQWDLNNLPEGKEIAFYTHAIPITVSIGKFIRLTENQNQL</sequence>
<evidence type="ECO:0000256" key="1">
    <source>
        <dbReference type="ARBA" id="ARBA00005187"/>
    </source>
</evidence>
<dbReference type="AlphaFoldDB" id="A0A5S9PJE3"/>
<dbReference type="Gene3D" id="3.60.20.10">
    <property type="entry name" value="Glutamine Phosphoribosylpyrophosphate, subunit 1, domain 1"/>
    <property type="match status" value="1"/>
</dbReference>
<dbReference type="PANTHER" id="PTHR43284:SF1">
    <property type="entry name" value="ASPARAGINE SYNTHETASE"/>
    <property type="match status" value="1"/>
</dbReference>
<gene>
    <name evidence="5" type="ORF">OPDIPICF_00841</name>
</gene>
<dbReference type="EMBL" id="CACSIO010000012">
    <property type="protein sequence ID" value="CAA0104363.1"/>
    <property type="molecule type" value="Genomic_DNA"/>
</dbReference>
<dbReference type="SUPFAM" id="SSF52402">
    <property type="entry name" value="Adenine nucleotide alpha hydrolases-like"/>
    <property type="match status" value="1"/>
</dbReference>
<evidence type="ECO:0000313" key="6">
    <source>
        <dbReference type="Proteomes" id="UP000441399"/>
    </source>
</evidence>
<dbReference type="SUPFAM" id="SSF56235">
    <property type="entry name" value="N-terminal nucleophile aminohydrolases (Ntn hydrolases)"/>
    <property type="match status" value="1"/>
</dbReference>
<accession>A0A5S9PJE3</accession>
<dbReference type="InterPro" id="IPR001962">
    <property type="entry name" value="Asn_synthase"/>
</dbReference>
<keyword evidence="6" id="KW-1185">Reference proteome</keyword>
<evidence type="ECO:0000259" key="4">
    <source>
        <dbReference type="Pfam" id="PF00733"/>
    </source>
</evidence>
<evidence type="ECO:0000256" key="2">
    <source>
        <dbReference type="ARBA" id="ARBA00012737"/>
    </source>
</evidence>
<dbReference type="PANTHER" id="PTHR43284">
    <property type="entry name" value="ASPARAGINE SYNTHETASE (GLUTAMINE-HYDROLYZING)"/>
    <property type="match status" value="1"/>
</dbReference>
<evidence type="ECO:0000256" key="3">
    <source>
        <dbReference type="ARBA" id="ARBA00048741"/>
    </source>
</evidence>
<dbReference type="Gene3D" id="3.40.50.620">
    <property type="entry name" value="HUPs"/>
    <property type="match status" value="2"/>
</dbReference>
<dbReference type="GO" id="GO:0006529">
    <property type="term" value="P:asparagine biosynthetic process"/>
    <property type="evidence" value="ECO:0007669"/>
    <property type="project" value="InterPro"/>
</dbReference>
<proteinExistence type="predicted"/>
<evidence type="ECO:0000313" key="5">
    <source>
        <dbReference type="EMBL" id="CAA0104363.1"/>
    </source>
</evidence>
<dbReference type="InterPro" id="IPR014729">
    <property type="entry name" value="Rossmann-like_a/b/a_fold"/>
</dbReference>
<organism evidence="5 6">
    <name type="scientific">BD1-7 clade bacterium</name>
    <dbReference type="NCBI Taxonomy" id="2029982"/>
    <lineage>
        <taxon>Bacteria</taxon>
        <taxon>Pseudomonadati</taxon>
        <taxon>Pseudomonadota</taxon>
        <taxon>Gammaproteobacteria</taxon>
        <taxon>Cellvibrionales</taxon>
        <taxon>Spongiibacteraceae</taxon>
        <taxon>BD1-7 clade</taxon>
    </lineage>
</organism>
<comment type="catalytic activity">
    <reaction evidence="3">
        <text>L-aspartate + L-glutamine + ATP + H2O = L-asparagine + L-glutamate + AMP + diphosphate + H(+)</text>
        <dbReference type="Rhea" id="RHEA:12228"/>
        <dbReference type="ChEBI" id="CHEBI:15377"/>
        <dbReference type="ChEBI" id="CHEBI:15378"/>
        <dbReference type="ChEBI" id="CHEBI:29985"/>
        <dbReference type="ChEBI" id="CHEBI:29991"/>
        <dbReference type="ChEBI" id="CHEBI:30616"/>
        <dbReference type="ChEBI" id="CHEBI:33019"/>
        <dbReference type="ChEBI" id="CHEBI:58048"/>
        <dbReference type="ChEBI" id="CHEBI:58359"/>
        <dbReference type="ChEBI" id="CHEBI:456215"/>
        <dbReference type="EC" id="6.3.5.4"/>
    </reaction>
</comment>
<protein>
    <recommendedName>
        <fullName evidence="2">asparagine synthase (glutamine-hydrolyzing)</fullName>
        <ecNumber evidence="2">6.3.5.4</ecNumber>
    </recommendedName>
</protein>
<dbReference type="Pfam" id="PF00733">
    <property type="entry name" value="Asn_synthase"/>
    <property type="match status" value="1"/>
</dbReference>